<dbReference type="InterPro" id="IPR050109">
    <property type="entry name" value="HTH-type_TetR-like_transc_reg"/>
</dbReference>
<evidence type="ECO:0000313" key="8">
    <source>
        <dbReference type="Proteomes" id="UP000199707"/>
    </source>
</evidence>
<evidence type="ECO:0000313" key="7">
    <source>
        <dbReference type="EMBL" id="SCX18870.1"/>
    </source>
</evidence>
<sequence length="214" mass="23372">MKRAEVVRDYGGISAADRRAERRRKLISAGRTIWGESGLNEVTVRGVCASAGLITRYFYEQFDSREALLFAIVDEVRVQLLEAMLVAGIGESGDLRDKLRAALTAFLNIVAADPHLHRIVSGDVTGVPGLLEHRMQLLDMIVASIIEQAPSVLGARLPEPAILRRGAVFMVGGVNQIIAEWLRNPSNPDTETVEELANACARLCVAVVQDTVER</sequence>
<dbReference type="InterPro" id="IPR009057">
    <property type="entry name" value="Homeodomain-like_sf"/>
</dbReference>
<dbReference type="RefSeq" id="WP_090357406.1">
    <property type="nucleotide sequence ID" value="NZ_CP059894.1"/>
</dbReference>
<dbReference type="InterPro" id="IPR001647">
    <property type="entry name" value="HTH_TetR"/>
</dbReference>
<feature type="domain" description="HTH tetR-type" evidence="5">
    <location>
        <begin position="20"/>
        <end position="80"/>
    </location>
</feature>
<evidence type="ECO:0000256" key="1">
    <source>
        <dbReference type="ARBA" id="ARBA00023015"/>
    </source>
</evidence>
<dbReference type="Proteomes" id="UP000199707">
    <property type="component" value="Unassembled WGS sequence"/>
</dbReference>
<feature type="DNA-binding region" description="H-T-H motif" evidence="4">
    <location>
        <begin position="43"/>
        <end position="62"/>
    </location>
</feature>
<organism evidence="7 8">
    <name type="scientific">Mycolicibacterium fluoranthenivorans</name>
    <dbReference type="NCBI Taxonomy" id="258505"/>
    <lineage>
        <taxon>Bacteria</taxon>
        <taxon>Bacillati</taxon>
        <taxon>Actinomycetota</taxon>
        <taxon>Actinomycetes</taxon>
        <taxon>Mycobacteriales</taxon>
        <taxon>Mycobacteriaceae</taxon>
        <taxon>Mycolicibacterium</taxon>
    </lineage>
</organism>
<dbReference type="PROSITE" id="PS50977">
    <property type="entry name" value="HTH_TETR_2"/>
    <property type="match status" value="1"/>
</dbReference>
<dbReference type="STRING" id="1502745.SAMN02799620_02573"/>
<gene>
    <name evidence="6" type="ORF">HZU40_20540</name>
    <name evidence="7" type="ORF">SAMN02799620_02573</name>
</gene>
<dbReference type="KEGG" id="mflu:HZU40_20540"/>
<evidence type="ECO:0000256" key="3">
    <source>
        <dbReference type="ARBA" id="ARBA00023163"/>
    </source>
</evidence>
<reference evidence="8" key="1">
    <citation type="submission" date="2016-10" db="EMBL/GenBank/DDBJ databases">
        <authorList>
            <person name="Varghese N."/>
            <person name="Submissions S."/>
        </authorList>
    </citation>
    <scope>NUCLEOTIDE SEQUENCE [LARGE SCALE GENOMIC DNA]</scope>
    <source>
        <strain evidence="8">UNC267MFSha1.1M11</strain>
    </source>
</reference>
<keyword evidence="2 4" id="KW-0238">DNA-binding</keyword>
<dbReference type="PANTHER" id="PTHR30055:SF234">
    <property type="entry name" value="HTH-TYPE TRANSCRIPTIONAL REGULATOR BETI"/>
    <property type="match status" value="1"/>
</dbReference>
<evidence type="ECO:0000256" key="2">
    <source>
        <dbReference type="ARBA" id="ARBA00023125"/>
    </source>
</evidence>
<proteinExistence type="predicted"/>
<dbReference type="Gene3D" id="1.10.357.10">
    <property type="entry name" value="Tetracycline Repressor, domain 2"/>
    <property type="match status" value="1"/>
</dbReference>
<keyword evidence="1" id="KW-0805">Transcription regulation</keyword>
<evidence type="ECO:0000313" key="9">
    <source>
        <dbReference type="Proteomes" id="UP000515498"/>
    </source>
</evidence>
<dbReference type="GO" id="GO:0003700">
    <property type="term" value="F:DNA-binding transcription factor activity"/>
    <property type="evidence" value="ECO:0007669"/>
    <property type="project" value="TreeGrafter"/>
</dbReference>
<reference evidence="7" key="2">
    <citation type="submission" date="2016-10" db="EMBL/GenBank/DDBJ databases">
        <authorList>
            <person name="de Groot N.N."/>
        </authorList>
    </citation>
    <scope>NUCLEOTIDE SEQUENCE [LARGE SCALE GENOMIC DNA]</scope>
    <source>
        <strain evidence="7">UNC267MFSha1.1M11</strain>
    </source>
</reference>
<dbReference type="EMBL" id="CP059894">
    <property type="protein sequence ID" value="QNJ90641.1"/>
    <property type="molecule type" value="Genomic_DNA"/>
</dbReference>
<dbReference type="GO" id="GO:0000976">
    <property type="term" value="F:transcription cis-regulatory region binding"/>
    <property type="evidence" value="ECO:0007669"/>
    <property type="project" value="TreeGrafter"/>
</dbReference>
<dbReference type="SUPFAM" id="SSF46689">
    <property type="entry name" value="Homeodomain-like"/>
    <property type="match status" value="1"/>
</dbReference>
<dbReference type="AlphaFoldDB" id="A0A1G4W9A7"/>
<dbReference type="PANTHER" id="PTHR30055">
    <property type="entry name" value="HTH-TYPE TRANSCRIPTIONAL REGULATOR RUTR"/>
    <property type="match status" value="1"/>
</dbReference>
<keyword evidence="3" id="KW-0804">Transcription</keyword>
<protein>
    <submittedName>
        <fullName evidence="6">TetR/AcrR family transcriptional regulator</fullName>
    </submittedName>
    <submittedName>
        <fullName evidence="7">Transcriptional regulator, TetR family</fullName>
    </submittedName>
</protein>
<accession>A0A1G4W9A7</accession>
<evidence type="ECO:0000259" key="5">
    <source>
        <dbReference type="PROSITE" id="PS50977"/>
    </source>
</evidence>
<evidence type="ECO:0000256" key="4">
    <source>
        <dbReference type="PROSITE-ProRule" id="PRU00335"/>
    </source>
</evidence>
<dbReference type="EMBL" id="FMUB01000005">
    <property type="protein sequence ID" value="SCX18870.1"/>
    <property type="molecule type" value="Genomic_DNA"/>
</dbReference>
<name>A0A1G4W9A7_9MYCO</name>
<reference evidence="6 9" key="3">
    <citation type="submission" date="2020-07" db="EMBL/GenBank/DDBJ databases">
        <title>Draft genome sequence of four isobutane-metabolizing strains capable of cometabolically degrading diverse ether contaminants.</title>
        <authorList>
            <person name="Chen W."/>
            <person name="Faulkner N."/>
            <person name="Smith C."/>
            <person name="Hyman M."/>
        </authorList>
    </citation>
    <scope>NUCLEOTIDE SEQUENCE [LARGE SCALE GENOMIC DNA]</scope>
    <source>
        <strain evidence="6 9">2A</strain>
    </source>
</reference>
<dbReference type="Proteomes" id="UP000515498">
    <property type="component" value="Chromosome"/>
</dbReference>
<evidence type="ECO:0000313" key="6">
    <source>
        <dbReference type="EMBL" id="QNJ90641.1"/>
    </source>
</evidence>
<dbReference type="Pfam" id="PF00440">
    <property type="entry name" value="TetR_N"/>
    <property type="match status" value="1"/>
</dbReference>